<dbReference type="InterPro" id="IPR027417">
    <property type="entry name" value="P-loop_NTPase"/>
</dbReference>
<keyword evidence="22" id="KW-1185">Reference proteome</keyword>
<evidence type="ECO:0000256" key="13">
    <source>
        <dbReference type="ARBA" id="ARBA00023054"/>
    </source>
</evidence>
<feature type="coiled-coil region" evidence="19">
    <location>
        <begin position="577"/>
        <end position="639"/>
    </location>
</feature>
<dbReference type="InterPro" id="IPR038729">
    <property type="entry name" value="Rad50/SbcC_AAA"/>
</dbReference>
<dbReference type="EMBL" id="CH916367">
    <property type="protein sequence ID" value="EDW01461.1"/>
    <property type="molecule type" value="Genomic_DNA"/>
</dbReference>
<keyword evidence="6 18" id="KW-0479">Metal-binding</keyword>
<protein>
    <submittedName>
        <fullName evidence="21">GH20438</fullName>
    </submittedName>
</protein>
<comment type="similarity">
    <text evidence="4">Belongs to the SMC family. RAD50 subfamily.</text>
</comment>
<dbReference type="GO" id="GO:0046872">
    <property type="term" value="F:metal ion binding"/>
    <property type="evidence" value="ECO:0007669"/>
    <property type="project" value="UniProtKB-UniRule"/>
</dbReference>
<dbReference type="SMR" id="B4J9P7"/>
<dbReference type="GO" id="GO:0051880">
    <property type="term" value="F:G-quadruplex DNA binding"/>
    <property type="evidence" value="ECO:0007669"/>
    <property type="project" value="TreeGrafter"/>
</dbReference>
<name>B4J9P7_DROGR</name>
<dbReference type="InterPro" id="IPR004584">
    <property type="entry name" value="Rad50_eukaryotes"/>
</dbReference>
<reference evidence="21 22" key="1">
    <citation type="journal article" date="2007" name="Nature">
        <title>Evolution of genes and genomes on the Drosophila phylogeny.</title>
        <authorList>
            <consortium name="Drosophila 12 Genomes Consortium"/>
            <person name="Clark A.G."/>
            <person name="Eisen M.B."/>
            <person name="Smith D.R."/>
            <person name="Bergman C.M."/>
            <person name="Oliver B."/>
            <person name="Markow T.A."/>
            <person name="Kaufman T.C."/>
            <person name="Kellis M."/>
            <person name="Gelbart W."/>
            <person name="Iyer V.N."/>
            <person name="Pollard D.A."/>
            <person name="Sackton T.B."/>
            <person name="Larracuente A.M."/>
            <person name="Singh N.D."/>
            <person name="Abad J.P."/>
            <person name="Abt D.N."/>
            <person name="Adryan B."/>
            <person name="Aguade M."/>
            <person name="Akashi H."/>
            <person name="Anderson W.W."/>
            <person name="Aquadro C.F."/>
            <person name="Ardell D.H."/>
            <person name="Arguello R."/>
            <person name="Artieri C.G."/>
            <person name="Barbash D.A."/>
            <person name="Barker D."/>
            <person name="Barsanti P."/>
            <person name="Batterham P."/>
            <person name="Batzoglou S."/>
            <person name="Begun D."/>
            <person name="Bhutkar A."/>
            <person name="Blanco E."/>
            <person name="Bosak S.A."/>
            <person name="Bradley R.K."/>
            <person name="Brand A.D."/>
            <person name="Brent M.R."/>
            <person name="Brooks A.N."/>
            <person name="Brown R.H."/>
            <person name="Butlin R.K."/>
            <person name="Caggese C."/>
            <person name="Calvi B.R."/>
            <person name="Bernardo de Carvalho A."/>
            <person name="Caspi A."/>
            <person name="Castrezana S."/>
            <person name="Celniker S.E."/>
            <person name="Chang J.L."/>
            <person name="Chapple C."/>
            <person name="Chatterji S."/>
            <person name="Chinwalla A."/>
            <person name="Civetta A."/>
            <person name="Clifton S.W."/>
            <person name="Comeron J.M."/>
            <person name="Costello J.C."/>
            <person name="Coyne J.A."/>
            <person name="Daub J."/>
            <person name="David R.G."/>
            <person name="Delcher A.L."/>
            <person name="Delehaunty K."/>
            <person name="Do C.B."/>
            <person name="Ebling H."/>
            <person name="Edwards K."/>
            <person name="Eickbush T."/>
            <person name="Evans J.D."/>
            <person name="Filipski A."/>
            <person name="Findeiss S."/>
            <person name="Freyhult E."/>
            <person name="Fulton L."/>
            <person name="Fulton R."/>
            <person name="Garcia A.C."/>
            <person name="Gardiner A."/>
            <person name="Garfield D.A."/>
            <person name="Garvin B.E."/>
            <person name="Gibson G."/>
            <person name="Gilbert D."/>
            <person name="Gnerre S."/>
            <person name="Godfrey J."/>
            <person name="Good R."/>
            <person name="Gotea V."/>
            <person name="Gravely B."/>
            <person name="Greenberg A.J."/>
            <person name="Griffiths-Jones S."/>
            <person name="Gross S."/>
            <person name="Guigo R."/>
            <person name="Gustafson E.A."/>
            <person name="Haerty W."/>
            <person name="Hahn M.W."/>
            <person name="Halligan D.L."/>
            <person name="Halpern A.L."/>
            <person name="Halter G.M."/>
            <person name="Han M.V."/>
            <person name="Heger A."/>
            <person name="Hillier L."/>
            <person name="Hinrichs A.S."/>
            <person name="Holmes I."/>
            <person name="Hoskins R.A."/>
            <person name="Hubisz M.J."/>
            <person name="Hultmark D."/>
            <person name="Huntley M.A."/>
            <person name="Jaffe D.B."/>
            <person name="Jagadeeshan S."/>
            <person name="Jeck W.R."/>
            <person name="Johnson J."/>
            <person name="Jones C.D."/>
            <person name="Jordan W.C."/>
            <person name="Karpen G.H."/>
            <person name="Kataoka E."/>
            <person name="Keightley P.D."/>
            <person name="Kheradpour P."/>
            <person name="Kirkness E.F."/>
            <person name="Koerich L.B."/>
            <person name="Kristiansen K."/>
            <person name="Kudrna D."/>
            <person name="Kulathinal R.J."/>
            <person name="Kumar S."/>
            <person name="Kwok R."/>
            <person name="Lander E."/>
            <person name="Langley C.H."/>
            <person name="Lapoint R."/>
            <person name="Lazzaro B.P."/>
            <person name="Lee S.J."/>
            <person name="Levesque L."/>
            <person name="Li R."/>
            <person name="Lin C.F."/>
            <person name="Lin M.F."/>
            <person name="Lindblad-Toh K."/>
            <person name="Llopart A."/>
            <person name="Long M."/>
            <person name="Low L."/>
            <person name="Lozovsky E."/>
            <person name="Lu J."/>
            <person name="Luo M."/>
            <person name="Machado C.A."/>
            <person name="Makalowski W."/>
            <person name="Marzo M."/>
            <person name="Matsuda M."/>
            <person name="Matzkin L."/>
            <person name="McAllister B."/>
            <person name="McBride C.S."/>
            <person name="McKernan B."/>
            <person name="McKernan K."/>
            <person name="Mendez-Lago M."/>
            <person name="Minx P."/>
            <person name="Mollenhauer M.U."/>
            <person name="Montooth K."/>
            <person name="Mount S.M."/>
            <person name="Mu X."/>
            <person name="Myers E."/>
            <person name="Negre B."/>
            <person name="Newfeld S."/>
            <person name="Nielsen R."/>
            <person name="Noor M.A."/>
            <person name="O'Grady P."/>
            <person name="Pachter L."/>
            <person name="Papaceit M."/>
            <person name="Parisi M.J."/>
            <person name="Parisi M."/>
            <person name="Parts L."/>
            <person name="Pedersen J.S."/>
            <person name="Pesole G."/>
            <person name="Phillippy A.M."/>
            <person name="Ponting C.P."/>
            <person name="Pop M."/>
            <person name="Porcelli D."/>
            <person name="Powell J.R."/>
            <person name="Prohaska S."/>
            <person name="Pruitt K."/>
            <person name="Puig M."/>
            <person name="Quesneville H."/>
            <person name="Ram K.R."/>
            <person name="Rand D."/>
            <person name="Rasmussen M.D."/>
            <person name="Reed L.K."/>
            <person name="Reenan R."/>
            <person name="Reily A."/>
            <person name="Remington K.A."/>
            <person name="Rieger T.T."/>
            <person name="Ritchie M.G."/>
            <person name="Robin C."/>
            <person name="Rogers Y.H."/>
            <person name="Rohde C."/>
            <person name="Rozas J."/>
            <person name="Rubenfield M.J."/>
            <person name="Ruiz A."/>
            <person name="Russo S."/>
            <person name="Salzberg S.L."/>
            <person name="Sanchez-Gracia A."/>
            <person name="Saranga D.J."/>
            <person name="Sato H."/>
            <person name="Schaeffer S.W."/>
            <person name="Schatz M.C."/>
            <person name="Schlenke T."/>
            <person name="Schwartz R."/>
            <person name="Segarra C."/>
            <person name="Singh R.S."/>
            <person name="Sirot L."/>
            <person name="Sirota M."/>
            <person name="Sisneros N.B."/>
            <person name="Smith C.D."/>
            <person name="Smith T.F."/>
            <person name="Spieth J."/>
            <person name="Stage D.E."/>
            <person name="Stark A."/>
            <person name="Stephan W."/>
            <person name="Strausberg R.L."/>
            <person name="Strempel S."/>
            <person name="Sturgill D."/>
            <person name="Sutton G."/>
            <person name="Sutton G.G."/>
            <person name="Tao W."/>
            <person name="Teichmann S."/>
            <person name="Tobari Y.N."/>
            <person name="Tomimura Y."/>
            <person name="Tsolas J.M."/>
            <person name="Valente V.L."/>
            <person name="Venter E."/>
            <person name="Venter J.C."/>
            <person name="Vicario S."/>
            <person name="Vieira F.G."/>
            <person name="Vilella A.J."/>
            <person name="Villasante A."/>
            <person name="Walenz B."/>
            <person name="Wang J."/>
            <person name="Wasserman M."/>
            <person name="Watts T."/>
            <person name="Wilson D."/>
            <person name="Wilson R.K."/>
            <person name="Wing R.A."/>
            <person name="Wolfner M.F."/>
            <person name="Wong A."/>
            <person name="Wong G.K."/>
            <person name="Wu C.I."/>
            <person name="Wu G."/>
            <person name="Yamamoto D."/>
            <person name="Yang H.P."/>
            <person name="Yang S.P."/>
            <person name="Yorke J.A."/>
            <person name="Yoshida K."/>
            <person name="Zdobnov E."/>
            <person name="Zhang P."/>
            <person name="Zhang Y."/>
            <person name="Zimin A.V."/>
            <person name="Baldwin J."/>
            <person name="Abdouelleil A."/>
            <person name="Abdulkadir J."/>
            <person name="Abebe A."/>
            <person name="Abera B."/>
            <person name="Abreu J."/>
            <person name="Acer S.C."/>
            <person name="Aftuck L."/>
            <person name="Alexander A."/>
            <person name="An P."/>
            <person name="Anderson E."/>
            <person name="Anderson S."/>
            <person name="Arachi H."/>
            <person name="Azer M."/>
            <person name="Bachantsang P."/>
            <person name="Barry A."/>
            <person name="Bayul T."/>
            <person name="Berlin A."/>
            <person name="Bessette D."/>
            <person name="Bloom T."/>
            <person name="Blye J."/>
            <person name="Boguslavskiy L."/>
            <person name="Bonnet C."/>
            <person name="Boukhgalter B."/>
            <person name="Bourzgui I."/>
            <person name="Brown A."/>
            <person name="Cahill P."/>
            <person name="Channer S."/>
            <person name="Cheshatsang Y."/>
            <person name="Chuda L."/>
            <person name="Citroen M."/>
            <person name="Collymore A."/>
            <person name="Cooke P."/>
            <person name="Costello M."/>
            <person name="D'Aco K."/>
            <person name="Daza R."/>
            <person name="De Haan G."/>
            <person name="DeGray S."/>
            <person name="DeMaso C."/>
            <person name="Dhargay N."/>
            <person name="Dooley K."/>
            <person name="Dooley E."/>
            <person name="Doricent M."/>
            <person name="Dorje P."/>
            <person name="Dorjee K."/>
            <person name="Dupes A."/>
            <person name="Elong R."/>
            <person name="Falk J."/>
            <person name="Farina A."/>
            <person name="Faro S."/>
            <person name="Ferguson D."/>
            <person name="Fisher S."/>
            <person name="Foley C.D."/>
            <person name="Franke A."/>
            <person name="Friedrich D."/>
            <person name="Gadbois L."/>
            <person name="Gearin G."/>
            <person name="Gearin C.R."/>
            <person name="Giannoukos G."/>
            <person name="Goode T."/>
            <person name="Graham J."/>
            <person name="Grandbois E."/>
            <person name="Grewal S."/>
            <person name="Gyaltsen K."/>
            <person name="Hafez N."/>
            <person name="Hagos B."/>
            <person name="Hall J."/>
            <person name="Henson C."/>
            <person name="Hollinger A."/>
            <person name="Honan T."/>
            <person name="Huard M.D."/>
            <person name="Hughes L."/>
            <person name="Hurhula B."/>
            <person name="Husby M.E."/>
            <person name="Kamat A."/>
            <person name="Kanga B."/>
            <person name="Kashin S."/>
            <person name="Khazanovich D."/>
            <person name="Kisner P."/>
            <person name="Lance K."/>
            <person name="Lara M."/>
            <person name="Lee W."/>
            <person name="Lennon N."/>
            <person name="Letendre F."/>
            <person name="LeVine R."/>
            <person name="Lipovsky A."/>
            <person name="Liu X."/>
            <person name="Liu J."/>
            <person name="Liu S."/>
            <person name="Lokyitsang T."/>
            <person name="Lokyitsang Y."/>
            <person name="Lubonja R."/>
            <person name="Lui A."/>
            <person name="MacDonald P."/>
            <person name="Magnisalis V."/>
            <person name="Maru K."/>
            <person name="Matthews C."/>
            <person name="McCusker W."/>
            <person name="McDonough S."/>
            <person name="Mehta T."/>
            <person name="Meldrim J."/>
            <person name="Meneus L."/>
            <person name="Mihai O."/>
            <person name="Mihalev A."/>
            <person name="Mihova T."/>
            <person name="Mittelman R."/>
            <person name="Mlenga V."/>
            <person name="Montmayeur A."/>
            <person name="Mulrain L."/>
            <person name="Navidi A."/>
            <person name="Naylor J."/>
            <person name="Negash T."/>
            <person name="Nguyen T."/>
            <person name="Nguyen N."/>
            <person name="Nicol R."/>
            <person name="Norbu C."/>
            <person name="Norbu N."/>
            <person name="Novod N."/>
            <person name="O'Neill B."/>
            <person name="Osman S."/>
            <person name="Markiewicz E."/>
            <person name="Oyono O.L."/>
            <person name="Patti C."/>
            <person name="Phunkhang P."/>
            <person name="Pierre F."/>
            <person name="Priest M."/>
            <person name="Raghuraman S."/>
            <person name="Rege F."/>
            <person name="Reyes R."/>
            <person name="Rise C."/>
            <person name="Rogov P."/>
            <person name="Ross K."/>
            <person name="Ryan E."/>
            <person name="Settipalli S."/>
            <person name="Shea T."/>
            <person name="Sherpa N."/>
            <person name="Shi L."/>
            <person name="Shih D."/>
            <person name="Sparrow T."/>
            <person name="Spaulding J."/>
            <person name="Stalker J."/>
            <person name="Stange-Thomann N."/>
            <person name="Stavropoulos S."/>
            <person name="Stone C."/>
            <person name="Strader C."/>
            <person name="Tesfaye S."/>
            <person name="Thomson T."/>
            <person name="Thoulutsang Y."/>
            <person name="Thoulutsang D."/>
            <person name="Topham K."/>
            <person name="Topping I."/>
            <person name="Tsamla T."/>
            <person name="Vassiliev H."/>
            <person name="Vo A."/>
            <person name="Wangchuk T."/>
            <person name="Wangdi T."/>
            <person name="Weiand M."/>
            <person name="Wilkinson J."/>
            <person name="Wilson A."/>
            <person name="Yadav S."/>
            <person name="Young G."/>
            <person name="Yu Q."/>
            <person name="Zembek L."/>
            <person name="Zhong D."/>
            <person name="Zimmer A."/>
            <person name="Zwirko Z."/>
            <person name="Jaffe D.B."/>
            <person name="Alvarez P."/>
            <person name="Brockman W."/>
            <person name="Butler J."/>
            <person name="Chin C."/>
            <person name="Gnerre S."/>
            <person name="Grabherr M."/>
            <person name="Kleber M."/>
            <person name="Mauceli E."/>
            <person name="MacCallum I."/>
        </authorList>
    </citation>
    <scope>NUCLEOTIDE SEQUENCE [LARGE SCALE GENOMIC DNA]</scope>
    <source>
        <strain evidence="22">Tucson 15287-2541.00</strain>
    </source>
</reference>
<sequence>MSTIEKLSIQGVRSFGANAEDMQSITFSSPITLILGQNGCGKTTIIECIKYALTSQCPPGSDSGKRFVHDPKIFRKSECLGQVKILMRNRLDARLSICRSMKLSVRNNKTTFNKVDCAVNFLGSDSQESMSFRRENTDSAVADFMGVSQAIINNVLFCHQEDSSWPLDEPKKLKEKFDAIFGITEYNKALDRIIALRKSAQEKLKVMESDMRVYEYIKKEMDEKTLGLQKAQRKLEDIKMECDKCDADVKPIDGRLEEIRNIEFDIGKYQAQKVEMDTKHKNCVEQIEKLSGNIKSHFTGSIAELEVEIRSFNQRMSEMKFQTTDVEEQLERLKTSNTDQQNKLVKQEKERCVAQQKYRNEQNYKLQLTDSLQVLCVQLEICVRANAVDNPQQLSSLLDEIDLMLISKQREITKQSEENDQADQSRQAKIDDLRTDITKSEQSVSSQQKQKKASEVESQSLELKINEIEKSLEQLKVLEKKIADTDDEYERTTRIFNQEECRQLIANKKVSIAEKRARFNKLDEQLTFLSSIAKLMAEIGLKEKELEKKKQEIHRGRSKHSDNFVKFFKEPITSNYRHSMKTEYDKLRRDIQDLNDNANRQKIEEQSHEINRKNLIGDIARMEKELHELEERIYEKCHAARYDELLLRSKEAISRFQLEHGALKSAENMYKKYIQKINEEPSCPLCHHNMSGDEALDLTTDLTDEIQKLPDNIAKTEKALKAEQSKYEELLQIKPAIDKVQELKELLPKKKEELRMIGQRLSEIVAKYETLKEQLGEPTVNMELANSMLPDMTLLDESLKESARVKKDLDQLKLKLPASYDASVNTEALQAEKTEVSKEIVADAKALETEQQNFEQKMEALHQLREKKNGLKDKMIKLKEGEQSLPQFKERQDELSNLLIALTAEISELESKIRPLKQRLSSALSEKARLKESERVKLSEMQKKYQEYKSTDQDIQRLKKEMQEFAKLDLANAIKKLDAAINGTNEELNKLKGKIIETSEKLESVKTECLNQETLERDLKDNRELKQLQQKQSKLSEICQTLSEQLGNLDFRNVTKEKQELSKKQKEAYVRRAQLFGQLGEIQIQVENLQRDIDQPKYKQSMNNYRRAQFEVAVKRRGIDDLGQHRVALEWALIQFHAEKMSNINSLIREYWRMIYKGNDIDYIQIKTNDEDDDKKASADRRKSYNYRVVQSKNNSEIEMRGRCSAGQRVLGSLIIRMALAETFSSNCGVLALDEPTTNLDRDNIISLCDALNSIVENRQFQSNFMLIIITHDENFISSLGRINSYHRVYRNPEGKSVIQKVRVDDK</sequence>
<keyword evidence="8" id="KW-0227">DNA damage</keyword>
<evidence type="ECO:0000256" key="1">
    <source>
        <dbReference type="ARBA" id="ARBA00001947"/>
    </source>
</evidence>
<evidence type="ECO:0000256" key="15">
    <source>
        <dbReference type="ARBA" id="ARBA00023242"/>
    </source>
</evidence>
<dbReference type="OrthoDB" id="18797at2759"/>
<evidence type="ECO:0000259" key="20">
    <source>
        <dbReference type="PROSITE" id="PS51131"/>
    </source>
</evidence>
<dbReference type="PANTHER" id="PTHR18867:SF12">
    <property type="entry name" value="DNA REPAIR PROTEIN RAD50"/>
    <property type="match status" value="1"/>
</dbReference>
<dbReference type="InParanoid" id="B4J9P7"/>
<dbReference type="Proteomes" id="UP000001070">
    <property type="component" value="Unassembled WGS sequence"/>
</dbReference>
<dbReference type="GO" id="GO:0016887">
    <property type="term" value="F:ATP hydrolysis activity"/>
    <property type="evidence" value="ECO:0007669"/>
    <property type="project" value="InterPro"/>
</dbReference>
<dbReference type="Pfam" id="PF13476">
    <property type="entry name" value="AAA_23"/>
    <property type="match status" value="1"/>
</dbReference>
<dbReference type="GO" id="GO:0005524">
    <property type="term" value="F:ATP binding"/>
    <property type="evidence" value="ECO:0007669"/>
    <property type="project" value="UniProtKB-KW"/>
</dbReference>
<dbReference type="GO" id="GO:0043047">
    <property type="term" value="F:single-stranded telomeric DNA binding"/>
    <property type="evidence" value="ECO:0007669"/>
    <property type="project" value="TreeGrafter"/>
</dbReference>
<evidence type="ECO:0000313" key="22">
    <source>
        <dbReference type="Proteomes" id="UP000001070"/>
    </source>
</evidence>
<dbReference type="KEGG" id="dgr:6559947"/>
<feature type="binding site" evidence="18">
    <location>
        <position position="683"/>
    </location>
    <ligand>
        <name>Zn(2+)</name>
        <dbReference type="ChEBI" id="CHEBI:29105"/>
    </ligand>
</feature>
<dbReference type="NCBIfam" id="TIGR00606">
    <property type="entry name" value="rad50"/>
    <property type="match status" value="1"/>
</dbReference>
<accession>B4J9P7</accession>
<dbReference type="HOGENOM" id="CLU_006184_0_0_1"/>
<evidence type="ECO:0000256" key="4">
    <source>
        <dbReference type="ARBA" id="ARBA00009439"/>
    </source>
</evidence>
<evidence type="ECO:0000256" key="7">
    <source>
        <dbReference type="ARBA" id="ARBA00022741"/>
    </source>
</evidence>
<comment type="cofactor">
    <cofactor evidence="1">
        <name>Zn(2+)</name>
        <dbReference type="ChEBI" id="CHEBI:29105"/>
    </cofactor>
</comment>
<evidence type="ECO:0000256" key="17">
    <source>
        <dbReference type="ARBA" id="ARBA00049360"/>
    </source>
</evidence>
<evidence type="ECO:0000256" key="12">
    <source>
        <dbReference type="ARBA" id="ARBA00022842"/>
    </source>
</evidence>
<organism evidence="22">
    <name type="scientific">Drosophila grimshawi</name>
    <name type="common">Hawaiian fruit fly</name>
    <name type="synonym">Idiomyia grimshawi</name>
    <dbReference type="NCBI Taxonomy" id="7222"/>
    <lineage>
        <taxon>Eukaryota</taxon>
        <taxon>Metazoa</taxon>
        <taxon>Ecdysozoa</taxon>
        <taxon>Arthropoda</taxon>
        <taxon>Hexapoda</taxon>
        <taxon>Insecta</taxon>
        <taxon>Pterygota</taxon>
        <taxon>Neoptera</taxon>
        <taxon>Endopterygota</taxon>
        <taxon>Diptera</taxon>
        <taxon>Brachycera</taxon>
        <taxon>Muscomorpha</taxon>
        <taxon>Ephydroidea</taxon>
        <taxon>Drosophilidae</taxon>
        <taxon>Drosophila</taxon>
        <taxon>Hawaiian Drosophila</taxon>
    </lineage>
</organism>
<evidence type="ECO:0000313" key="21">
    <source>
        <dbReference type="EMBL" id="EDW01461.1"/>
    </source>
</evidence>
<dbReference type="SUPFAM" id="SSF52540">
    <property type="entry name" value="P-loop containing nucleoside triphosphate hydrolases"/>
    <property type="match status" value="1"/>
</dbReference>
<keyword evidence="15" id="KW-0539">Nucleus</keyword>
<dbReference type="GO" id="GO:0000722">
    <property type="term" value="P:telomere maintenance via recombination"/>
    <property type="evidence" value="ECO:0007669"/>
    <property type="project" value="TreeGrafter"/>
</dbReference>
<feature type="coiled-coil region" evidence="19">
    <location>
        <begin position="795"/>
        <end position="1045"/>
    </location>
</feature>
<dbReference type="SUPFAM" id="SSF75712">
    <property type="entry name" value="Rad50 coiled-coil Zn hook"/>
    <property type="match status" value="1"/>
</dbReference>
<feature type="coiled-coil region" evidence="19">
    <location>
        <begin position="183"/>
        <end position="248"/>
    </location>
</feature>
<evidence type="ECO:0000256" key="19">
    <source>
        <dbReference type="SAM" id="Coils"/>
    </source>
</evidence>
<proteinExistence type="inferred from homology"/>
<dbReference type="GO" id="GO:0070192">
    <property type="term" value="P:chromosome organization involved in meiotic cell cycle"/>
    <property type="evidence" value="ECO:0007669"/>
    <property type="project" value="TreeGrafter"/>
</dbReference>
<dbReference type="PhylomeDB" id="B4J9P7"/>
<evidence type="ECO:0000256" key="6">
    <source>
        <dbReference type="ARBA" id="ARBA00022723"/>
    </source>
</evidence>
<evidence type="ECO:0000256" key="9">
    <source>
        <dbReference type="ARBA" id="ARBA00022801"/>
    </source>
</evidence>
<feature type="binding site" evidence="18">
    <location>
        <position position="686"/>
    </location>
    <ligand>
        <name>Zn(2+)</name>
        <dbReference type="ChEBI" id="CHEBI:29105"/>
    </ligand>
</feature>
<evidence type="ECO:0000256" key="16">
    <source>
        <dbReference type="ARBA" id="ARBA00023254"/>
    </source>
</evidence>
<evidence type="ECO:0000256" key="5">
    <source>
        <dbReference type="ARBA" id="ARBA00022454"/>
    </source>
</evidence>
<keyword evidence="14" id="KW-0234">DNA repair</keyword>
<dbReference type="Pfam" id="PF04423">
    <property type="entry name" value="Rad50_zn_hook"/>
    <property type="match status" value="1"/>
</dbReference>
<comment type="catalytic activity">
    <reaction evidence="17">
        <text>ATP + H2O = ADP + phosphate + H(+)</text>
        <dbReference type="Rhea" id="RHEA:13065"/>
        <dbReference type="ChEBI" id="CHEBI:15377"/>
        <dbReference type="ChEBI" id="CHEBI:15378"/>
        <dbReference type="ChEBI" id="CHEBI:30616"/>
        <dbReference type="ChEBI" id="CHEBI:43474"/>
        <dbReference type="ChEBI" id="CHEBI:456216"/>
    </reaction>
</comment>
<keyword evidence="16" id="KW-0469">Meiosis</keyword>
<evidence type="ECO:0000256" key="10">
    <source>
        <dbReference type="ARBA" id="ARBA00022833"/>
    </source>
</evidence>
<keyword evidence="11" id="KW-0067">ATP-binding</keyword>
<dbReference type="GO" id="GO:0030870">
    <property type="term" value="C:Mre11 complex"/>
    <property type="evidence" value="ECO:0007669"/>
    <property type="project" value="InterPro"/>
</dbReference>
<dbReference type="FunCoup" id="B4J9P7">
    <property type="interactions" value="2263"/>
</dbReference>
<dbReference type="STRING" id="7222.B4J9P7"/>
<keyword evidence="12" id="KW-0460">Magnesium</keyword>
<evidence type="ECO:0000256" key="2">
    <source>
        <dbReference type="ARBA" id="ARBA00004123"/>
    </source>
</evidence>
<dbReference type="OMA" id="FSDYYYR"/>
<keyword evidence="5" id="KW-0158">Chromosome</keyword>
<dbReference type="PROSITE" id="PS51131">
    <property type="entry name" value="ZN_HOOK"/>
    <property type="match status" value="1"/>
</dbReference>
<evidence type="ECO:0000256" key="11">
    <source>
        <dbReference type="ARBA" id="ARBA00022840"/>
    </source>
</evidence>
<evidence type="ECO:0000256" key="3">
    <source>
        <dbReference type="ARBA" id="ARBA00004286"/>
    </source>
</evidence>
<gene>
    <name evidence="21" type="primary">Dgri\GH20438</name>
    <name evidence="21" type="ORF">Dgri_GH20438</name>
</gene>
<evidence type="ECO:0000256" key="8">
    <source>
        <dbReference type="ARBA" id="ARBA00022763"/>
    </source>
</evidence>
<feature type="coiled-coil region" evidence="19">
    <location>
        <begin position="451"/>
        <end position="495"/>
    </location>
</feature>
<keyword evidence="10 18" id="KW-0862">Zinc</keyword>
<keyword evidence="13 19" id="KW-0175">Coiled coil</keyword>
<feature type="domain" description="Zinc-hook" evidence="20">
    <location>
        <begin position="639"/>
        <end position="735"/>
    </location>
</feature>
<dbReference type="GO" id="GO:0006302">
    <property type="term" value="P:double-strand break repair"/>
    <property type="evidence" value="ECO:0007669"/>
    <property type="project" value="InterPro"/>
</dbReference>
<feature type="coiled-coil region" evidence="19">
    <location>
        <begin position="302"/>
        <end position="350"/>
    </location>
</feature>
<dbReference type="Gene3D" id="3.40.50.300">
    <property type="entry name" value="P-loop containing nucleotide triphosphate hydrolases"/>
    <property type="match status" value="2"/>
</dbReference>
<dbReference type="InterPro" id="IPR013134">
    <property type="entry name" value="Zn_hook_RAD50"/>
</dbReference>
<comment type="subcellular location">
    <subcellularLocation>
        <location evidence="3">Chromosome</location>
    </subcellularLocation>
    <subcellularLocation>
        <location evidence="2">Nucleus</location>
    </subcellularLocation>
</comment>
<keyword evidence="7" id="KW-0547">Nucleotide-binding</keyword>
<dbReference type="eggNOG" id="KOG0962">
    <property type="taxonomic scope" value="Eukaryota"/>
</dbReference>
<evidence type="ECO:0000256" key="14">
    <source>
        <dbReference type="ARBA" id="ARBA00023204"/>
    </source>
</evidence>
<evidence type="ECO:0000256" key="18">
    <source>
        <dbReference type="PROSITE-ProRule" id="PRU00471"/>
    </source>
</evidence>
<dbReference type="PANTHER" id="PTHR18867">
    <property type="entry name" value="RAD50"/>
    <property type="match status" value="1"/>
</dbReference>
<dbReference type="GO" id="GO:0007004">
    <property type="term" value="P:telomere maintenance via telomerase"/>
    <property type="evidence" value="ECO:0007669"/>
    <property type="project" value="TreeGrafter"/>
</dbReference>
<dbReference type="GO" id="GO:0000794">
    <property type="term" value="C:condensed nuclear chromosome"/>
    <property type="evidence" value="ECO:0007669"/>
    <property type="project" value="TreeGrafter"/>
</dbReference>
<keyword evidence="9" id="KW-0378">Hydrolase</keyword>
<dbReference type="GO" id="GO:0003691">
    <property type="term" value="F:double-stranded telomeric DNA binding"/>
    <property type="evidence" value="ECO:0007669"/>
    <property type="project" value="TreeGrafter"/>
</dbReference>